<name>A0A6N8ERW9_PAEMA</name>
<evidence type="ECO:0000256" key="1">
    <source>
        <dbReference type="SAM" id="Phobius"/>
    </source>
</evidence>
<dbReference type="EMBL" id="WNZZ01000002">
    <property type="protein sequence ID" value="MUG21483.1"/>
    <property type="molecule type" value="Genomic_DNA"/>
</dbReference>
<evidence type="ECO:0000313" key="5">
    <source>
        <dbReference type="Proteomes" id="UP000442469"/>
    </source>
</evidence>
<dbReference type="OrthoDB" id="2656278at2"/>
<evidence type="ECO:0000259" key="2">
    <source>
        <dbReference type="Pfam" id="PF13786"/>
    </source>
</evidence>
<dbReference type="InterPro" id="IPR025436">
    <property type="entry name" value="DUF4179"/>
</dbReference>
<dbReference type="Pfam" id="PF13786">
    <property type="entry name" value="DUF4179"/>
    <property type="match status" value="1"/>
</dbReference>
<comment type="caution">
    <text evidence="4">The sequence shown here is derived from an EMBL/GenBank/DDBJ whole genome shotgun (WGS) entry which is preliminary data.</text>
</comment>
<keyword evidence="1" id="KW-0472">Membrane</keyword>
<gene>
    <name evidence="4" type="ORF">GNQ08_03440</name>
</gene>
<reference evidence="4 5" key="1">
    <citation type="submission" date="2019-11" db="EMBL/GenBank/DDBJ databases">
        <title>Draft genome sequences of five Paenibacillus species of dairy origin.</title>
        <authorList>
            <person name="Olajide A.M."/>
            <person name="Chen S."/>
            <person name="Lapointe G."/>
        </authorList>
    </citation>
    <scope>NUCLEOTIDE SEQUENCE [LARGE SCALE GENOMIC DNA]</scope>
    <source>
        <strain evidence="4 5">3CT49</strain>
    </source>
</reference>
<feature type="domain" description="DUF5643" evidence="3">
    <location>
        <begin position="264"/>
        <end position="389"/>
    </location>
</feature>
<keyword evidence="1" id="KW-1133">Transmembrane helix</keyword>
<dbReference type="Gene3D" id="2.60.40.1630">
    <property type="entry name" value="bacillus anthracis domain"/>
    <property type="match status" value="1"/>
</dbReference>
<dbReference type="Proteomes" id="UP000442469">
    <property type="component" value="Unassembled WGS sequence"/>
</dbReference>
<evidence type="ECO:0000313" key="4">
    <source>
        <dbReference type="EMBL" id="MUG21483.1"/>
    </source>
</evidence>
<feature type="transmembrane region" description="Helical" evidence="1">
    <location>
        <begin position="73"/>
        <end position="93"/>
    </location>
</feature>
<dbReference type="InterPro" id="IPR040680">
    <property type="entry name" value="DUF5643"/>
</dbReference>
<evidence type="ECO:0000259" key="3">
    <source>
        <dbReference type="Pfam" id="PF18705"/>
    </source>
</evidence>
<protein>
    <submittedName>
        <fullName evidence="4">DUF4179 domain-containing protein</fullName>
    </submittedName>
</protein>
<organism evidence="4 5">
    <name type="scientific">Paenibacillus macerans</name>
    <name type="common">Bacillus macerans</name>
    <dbReference type="NCBI Taxonomy" id="44252"/>
    <lineage>
        <taxon>Bacteria</taxon>
        <taxon>Bacillati</taxon>
        <taxon>Bacillota</taxon>
        <taxon>Bacilli</taxon>
        <taxon>Bacillales</taxon>
        <taxon>Paenibacillaceae</taxon>
        <taxon>Paenibacillus</taxon>
    </lineage>
</organism>
<dbReference type="AlphaFoldDB" id="A0A6N8ERW9"/>
<dbReference type="Pfam" id="PF18705">
    <property type="entry name" value="DUF5643"/>
    <property type="match status" value="1"/>
</dbReference>
<keyword evidence="1" id="KW-0812">Transmembrane</keyword>
<proteinExistence type="predicted"/>
<sequence>MLPFGQLAGLINEMKEKRGETIWNLVRNAYCWQKPESTRLRLDNTYQMIMDQDLNHSIDNKGAFTKMKMVKKLGLTAAATFVLGGAVIGSGFVSPAMAAALENLPLIGSVFKTAEGALGAAVDKGMVTFPNVSVTHDGITLKVVEAYYDGNRLSVGMVREGAELDGVMMPWRDLEQSEKVKGYIDWRSSLLDVTVNGKLVKGLYGDSGEIPGQQDTFTYNIRKGLEEAALPDRFELSLAVKVTQVEEPFVLKIPITKVQPILSVNPEKTMSKGDFSYTVKRVNLTAGSTRVVIDSNGTVPVTENQTGEYAASKMYYDIVDEQGNPIQQSWVPSPSEAPKNHYHEDELYSAFSTAPKSITIKPYTYTVKKSDWTAVDEQTKTYHKDLEMTIPLNP</sequence>
<accession>A0A6N8ERW9</accession>
<feature type="domain" description="DUF4179" evidence="2">
    <location>
        <begin position="68"/>
        <end position="156"/>
    </location>
</feature>